<dbReference type="SMART" id="SM00823">
    <property type="entry name" value="PKS_PP"/>
    <property type="match status" value="1"/>
</dbReference>
<evidence type="ECO:0000256" key="4">
    <source>
        <dbReference type="ARBA" id="ARBA00023268"/>
    </source>
</evidence>
<keyword evidence="4" id="KW-0511">Multifunctional enzyme</keyword>
<dbReference type="Pfam" id="PF02801">
    <property type="entry name" value="Ketoacyl-synt_C"/>
    <property type="match status" value="1"/>
</dbReference>
<keyword evidence="12" id="KW-1185">Reference proteome</keyword>
<dbReference type="InterPro" id="IPR020841">
    <property type="entry name" value="PKS_Beta-ketoAc_synthase_dom"/>
</dbReference>
<dbReference type="InterPro" id="IPR016035">
    <property type="entry name" value="Acyl_Trfase/lysoPLipase"/>
</dbReference>
<dbReference type="Pfam" id="PF16197">
    <property type="entry name" value="KAsynt_C_assoc"/>
    <property type="match status" value="1"/>
</dbReference>
<dbReference type="SUPFAM" id="SSF47336">
    <property type="entry name" value="ACP-like"/>
    <property type="match status" value="1"/>
</dbReference>
<evidence type="ECO:0000259" key="9">
    <source>
        <dbReference type="PROSITE" id="PS52004"/>
    </source>
</evidence>
<dbReference type="EC" id="2.3.1.165" evidence="5"/>
<dbReference type="GO" id="GO:0050641">
    <property type="term" value="F:6-methylsalicylic acid synthase activity"/>
    <property type="evidence" value="ECO:0007669"/>
    <property type="project" value="UniProtKB-EC"/>
</dbReference>
<accession>A0A8E2EFF5</accession>
<dbReference type="SMART" id="SM00822">
    <property type="entry name" value="PKS_KR"/>
    <property type="match status" value="1"/>
</dbReference>
<dbReference type="Gene3D" id="3.10.129.110">
    <property type="entry name" value="Polyketide synthase dehydratase"/>
    <property type="match status" value="1"/>
</dbReference>
<dbReference type="PROSITE" id="PS00606">
    <property type="entry name" value="KS3_1"/>
    <property type="match status" value="1"/>
</dbReference>
<evidence type="ECO:0000313" key="11">
    <source>
        <dbReference type="EMBL" id="OCK83041.1"/>
    </source>
</evidence>
<dbReference type="SUPFAM" id="SSF51735">
    <property type="entry name" value="NAD(P)-binding Rossmann-fold domains"/>
    <property type="match status" value="2"/>
</dbReference>
<dbReference type="Gene3D" id="3.40.366.10">
    <property type="entry name" value="Malonyl-Coenzyme A Acyl Carrier Protein, domain 2"/>
    <property type="match status" value="1"/>
</dbReference>
<dbReference type="PANTHER" id="PTHR43775:SF22">
    <property type="entry name" value="SYNTHASE, PUTATIVE (JCVI)-RELATED"/>
    <property type="match status" value="1"/>
</dbReference>
<dbReference type="InterPro" id="IPR036291">
    <property type="entry name" value="NAD(P)-bd_dom_sf"/>
</dbReference>
<feature type="compositionally biased region" description="Low complexity" evidence="7">
    <location>
        <begin position="1681"/>
        <end position="1698"/>
    </location>
</feature>
<dbReference type="GO" id="GO:0004315">
    <property type="term" value="F:3-oxoacyl-[acyl-carrier-protein] synthase activity"/>
    <property type="evidence" value="ECO:0007669"/>
    <property type="project" value="InterPro"/>
</dbReference>
<protein>
    <recommendedName>
        <fullName evidence="5">6-methylsalicylic acid synthase</fullName>
        <ecNumber evidence="5">2.3.1.165</ecNumber>
    </recommendedName>
</protein>
<dbReference type="Gene3D" id="3.30.70.3290">
    <property type="match status" value="1"/>
</dbReference>
<evidence type="ECO:0000256" key="2">
    <source>
        <dbReference type="ARBA" id="ARBA00022553"/>
    </source>
</evidence>
<gene>
    <name evidence="11" type="ORF">K432DRAFT_423672</name>
</gene>
<dbReference type="Gene3D" id="1.10.1200.10">
    <property type="entry name" value="ACP-like"/>
    <property type="match status" value="1"/>
</dbReference>
<dbReference type="CDD" id="cd00833">
    <property type="entry name" value="PKS"/>
    <property type="match status" value="1"/>
</dbReference>
<feature type="domain" description="Carrier" evidence="8">
    <location>
        <begin position="1715"/>
        <end position="1790"/>
    </location>
</feature>
<dbReference type="InterPro" id="IPR057326">
    <property type="entry name" value="KR_dom"/>
</dbReference>
<dbReference type="InterPro" id="IPR036736">
    <property type="entry name" value="ACP-like_sf"/>
</dbReference>
<dbReference type="SUPFAM" id="SSF53901">
    <property type="entry name" value="Thiolase-like"/>
    <property type="match status" value="1"/>
</dbReference>
<dbReference type="Pfam" id="PF08659">
    <property type="entry name" value="KR"/>
    <property type="match status" value="1"/>
</dbReference>
<dbReference type="Pfam" id="PF00109">
    <property type="entry name" value="ketoacyl-synt"/>
    <property type="match status" value="1"/>
</dbReference>
<dbReference type="GO" id="GO:0004312">
    <property type="term" value="F:fatty acid synthase activity"/>
    <property type="evidence" value="ECO:0007669"/>
    <property type="project" value="TreeGrafter"/>
</dbReference>
<dbReference type="Proteomes" id="UP000250266">
    <property type="component" value="Unassembled WGS sequence"/>
</dbReference>
<dbReference type="SUPFAM" id="SSF55048">
    <property type="entry name" value="Probable ACP-binding domain of malonyl-CoA ACP transacylase"/>
    <property type="match status" value="1"/>
</dbReference>
<dbReference type="InterPro" id="IPR016039">
    <property type="entry name" value="Thiolase-like"/>
</dbReference>
<dbReference type="SMART" id="SM00827">
    <property type="entry name" value="PKS_AT"/>
    <property type="match status" value="1"/>
</dbReference>
<dbReference type="SMART" id="SM01294">
    <property type="entry name" value="PKS_PP_betabranch"/>
    <property type="match status" value="1"/>
</dbReference>
<keyword evidence="3" id="KW-0808">Transferase</keyword>
<evidence type="ECO:0000313" key="12">
    <source>
        <dbReference type="Proteomes" id="UP000250266"/>
    </source>
</evidence>
<keyword evidence="2" id="KW-0597">Phosphoprotein</keyword>
<dbReference type="InterPro" id="IPR049900">
    <property type="entry name" value="PKS_mFAS_DH"/>
</dbReference>
<dbReference type="InterPro" id="IPR009081">
    <property type="entry name" value="PP-bd_ACP"/>
</dbReference>
<dbReference type="InterPro" id="IPR020806">
    <property type="entry name" value="PKS_PP-bd"/>
</dbReference>
<dbReference type="InterPro" id="IPR001227">
    <property type="entry name" value="Ac_transferase_dom_sf"/>
</dbReference>
<dbReference type="PROSITE" id="PS50075">
    <property type="entry name" value="CARRIER"/>
    <property type="match status" value="1"/>
</dbReference>
<feature type="domain" description="PKS/mFAS DH" evidence="10">
    <location>
        <begin position="925"/>
        <end position="1209"/>
    </location>
</feature>
<dbReference type="Pfam" id="PF00550">
    <property type="entry name" value="PP-binding"/>
    <property type="match status" value="1"/>
</dbReference>
<proteinExistence type="predicted"/>
<dbReference type="PROSITE" id="PS52004">
    <property type="entry name" value="KS3_2"/>
    <property type="match status" value="1"/>
</dbReference>
<organism evidence="11 12">
    <name type="scientific">Lepidopterella palustris CBS 459.81</name>
    <dbReference type="NCBI Taxonomy" id="1314670"/>
    <lineage>
        <taxon>Eukaryota</taxon>
        <taxon>Fungi</taxon>
        <taxon>Dikarya</taxon>
        <taxon>Ascomycota</taxon>
        <taxon>Pezizomycotina</taxon>
        <taxon>Dothideomycetes</taxon>
        <taxon>Pleosporomycetidae</taxon>
        <taxon>Mytilinidiales</taxon>
        <taxon>Argynnaceae</taxon>
        <taxon>Lepidopterella</taxon>
    </lineage>
</organism>
<feature type="region of interest" description="N-terminal hotdog fold" evidence="6">
    <location>
        <begin position="925"/>
        <end position="1045"/>
    </location>
</feature>
<dbReference type="InterPro" id="IPR013968">
    <property type="entry name" value="PKS_KR"/>
</dbReference>
<dbReference type="EMBL" id="KV744871">
    <property type="protein sequence ID" value="OCK83041.1"/>
    <property type="molecule type" value="Genomic_DNA"/>
</dbReference>
<sequence length="1792" mass="193515">MPSFIQTRLTESEASYDYVEKVSALDSPVITDNASQNDQEDIAIVGMACRLPGGNHSPEQLWESLMAKKIASGTLPKSRWEAYYHRDPRNPKVLNDTTQRGYFLDDMESFDSSFFGVSPKEAVLMDPQQRLSLEVTWEALEDAGIPPQSLAGTNTACYIGVNSDDYGKLLLEDIPGVEAWMGIGTAYCGIPNRISYLLDLRGPSTAVDAACASSLVAIHHGRQSLLTRETNLAIVGGVNVLCGPGLTRVLDKAGAISKDGTCRSFDNDADGYGRGEGSGIVILKRLSDAERDNDNILAVLKGSAVGQDGRTNGIMAPNGLAQEAVARRALGSIDPLSIQYIEAHATSTSVGDPVEVNAMSAIYGKGRQENSPCYVGSIKPNVGHLEAGAGVVGFIKAVMALRAGTVPPQANLVTLNKKIDWATAGIKVPFKATDWPEVKGQRRAAICSYGYGGTVSHAVIEEAPKRAQSSPQTALEMPSVLLLSAPHEKRISTFANFLGKWMTEKGEPVPLSSLACTLATRRGYHDFRAAAVVEDRAEAMKLLQNFNDSKVVTSRVMSEEAARVVWMFSGHGAQWPSMGQELLKKEPVFVTIIEELDHVIQAEADFSAIQALREADFDTTDKIQILTYVVQVGLAVLLQIKGARPSAIVGHSVGEVAASVVSGALTPAEGATVICRRAVLYREVMGQGAMALIQIPFTEVSTMLQARRDIWPAIDSSPSSCVVAGSVLAVQEFSTVCNDQGIKVLKVNTDVAFHTPLLGPLAKRLLNALDAIKPAAPFIPLYSTATEDPREQAPRDAMYWVQNMLKPVQLTSAIRCAVKDGYRIFLEVSTHPIIAHSVSETIMDMDVDEFMVSPTLLRNKSATRSIMKSLVTMWVKGAPIDWSLFFGNVEWAKTIPKTQWQHRAFWKMVDTGAVQGGTTHDVDAHNLLGQCIPIADEKKTVFTTKLDNNTKPFPGSHPLHGTEIIPAAVLFNTFFGATGCHSLANVNLRVPVAISAPRDVQVLVEGNSVRLMSHLIPDGGNVDSDQNLSWLTHTTATTMEHQSDSTPRYGQDIDIASVRSRIGTELKPSFSQEYLAGVGVPDMGFPWDVTDHVGNSKEMLARVDVCPSVSEGQAVPWNLESWAPVFDAATSIGSTLFYEDPCLRMPAYVSNISIRDGSVPPKIAYIYVTASETTESDLASDVTITDDTGKALAKFNNMRFSQIEGSPRESHNVGDLVHQLSWLPARLSETPSSLHRVLLLGSDGDGLTRAYQQALCQRQITCTLLPVGKFLAGDYIRNDEEGTVVLYVPGESDSSEEIPDGANRFCQELLAITKHIATQARKARIYATTHGALTGDTDVSMAQAPLVGLSRIIASEHPDIWGALIEVESVDFPFQVVKYVTGADVVKMEDSIAKVARLQPFPKLGSSSISHLDPRPEGTYVISGGLGSLGLEVAAHLTERGARRIVLLSRRALPPRKTWSSAPSPWQDTIRKVQNLEKVGATIYSVPIDLSNPNASQDLATALESLDTPPVLGVVHCAGVLEDQLVLSTTPAAFARVLAPKVVGALNLDATFPAATLDFFVLFSSCGQLFGFPGQASYASGNAFLDTLAERRRRLGDNAVAFQWTSWRGVGGMGDNEFVEAELEGRGFTSVTRAEAFEAWDEVSRHDVSQAVVLRSRLLDADEDIPCAILEKIAKRRAPMASTTTTTADASSNSTTAKSAKDLGDMPQPGAERVAFLTTKIAECVAQVLQLADVGEVDPKAALSDMGMDSVMTVAFRKELQKALKVKVPPTLVWGHPTVGHLVKWVDEQIRG</sequence>
<dbReference type="InterPro" id="IPR014030">
    <property type="entry name" value="Ketoacyl_synth_N"/>
</dbReference>
<dbReference type="GO" id="GO:0006633">
    <property type="term" value="P:fatty acid biosynthetic process"/>
    <property type="evidence" value="ECO:0007669"/>
    <property type="project" value="InterPro"/>
</dbReference>
<evidence type="ECO:0000256" key="6">
    <source>
        <dbReference type="PROSITE-ProRule" id="PRU01363"/>
    </source>
</evidence>
<dbReference type="PROSITE" id="PS52019">
    <property type="entry name" value="PKS_MFAS_DH"/>
    <property type="match status" value="1"/>
</dbReference>
<dbReference type="InterPro" id="IPR014031">
    <property type="entry name" value="Ketoacyl_synth_C"/>
</dbReference>
<evidence type="ECO:0000256" key="1">
    <source>
        <dbReference type="ARBA" id="ARBA00022450"/>
    </source>
</evidence>
<dbReference type="GO" id="GO:0044550">
    <property type="term" value="P:secondary metabolite biosynthetic process"/>
    <property type="evidence" value="ECO:0007669"/>
    <property type="project" value="TreeGrafter"/>
</dbReference>
<comment type="caution">
    <text evidence="6">Lacks conserved residue(s) required for the propagation of feature annotation.</text>
</comment>
<feature type="region of interest" description="Disordered" evidence="7">
    <location>
        <begin position="1680"/>
        <end position="1705"/>
    </location>
</feature>
<name>A0A8E2EFF5_9PEZI</name>
<dbReference type="PANTHER" id="PTHR43775">
    <property type="entry name" value="FATTY ACID SYNTHASE"/>
    <property type="match status" value="1"/>
</dbReference>
<evidence type="ECO:0000256" key="3">
    <source>
        <dbReference type="ARBA" id="ARBA00022679"/>
    </source>
</evidence>
<evidence type="ECO:0000259" key="10">
    <source>
        <dbReference type="PROSITE" id="PS52019"/>
    </source>
</evidence>
<dbReference type="Gene3D" id="3.40.47.10">
    <property type="match status" value="1"/>
</dbReference>
<dbReference type="InterPro" id="IPR042104">
    <property type="entry name" value="PKS_dehydratase_sf"/>
</dbReference>
<evidence type="ECO:0000256" key="5">
    <source>
        <dbReference type="ARBA" id="ARBA00038879"/>
    </source>
</evidence>
<feature type="region of interest" description="C-terminal hotdog fold" evidence="6">
    <location>
        <begin position="1063"/>
        <end position="1209"/>
    </location>
</feature>
<dbReference type="InterPro" id="IPR014043">
    <property type="entry name" value="Acyl_transferase_dom"/>
</dbReference>
<evidence type="ECO:0000259" key="8">
    <source>
        <dbReference type="PROSITE" id="PS50075"/>
    </source>
</evidence>
<dbReference type="CDD" id="cd05274">
    <property type="entry name" value="KR_FAS_SDR_x"/>
    <property type="match status" value="1"/>
</dbReference>
<dbReference type="Pfam" id="PF00698">
    <property type="entry name" value="Acyl_transf_1"/>
    <property type="match status" value="1"/>
</dbReference>
<dbReference type="SUPFAM" id="SSF52151">
    <property type="entry name" value="FabD/lysophospholipase-like"/>
    <property type="match status" value="1"/>
</dbReference>
<dbReference type="GO" id="GO:0031177">
    <property type="term" value="F:phosphopantetheine binding"/>
    <property type="evidence" value="ECO:0007669"/>
    <property type="project" value="InterPro"/>
</dbReference>
<dbReference type="Gene3D" id="3.40.50.720">
    <property type="entry name" value="NAD(P)-binding Rossmann-like Domain"/>
    <property type="match status" value="1"/>
</dbReference>
<dbReference type="SMART" id="SM00825">
    <property type="entry name" value="PKS_KS"/>
    <property type="match status" value="1"/>
</dbReference>
<dbReference type="InterPro" id="IPR049552">
    <property type="entry name" value="PKS_DH_N"/>
</dbReference>
<dbReference type="InterPro" id="IPR018201">
    <property type="entry name" value="Ketoacyl_synth_AS"/>
</dbReference>
<dbReference type="InterPro" id="IPR032821">
    <property type="entry name" value="PKS_assoc"/>
</dbReference>
<evidence type="ECO:0000256" key="7">
    <source>
        <dbReference type="SAM" id="MobiDB-lite"/>
    </source>
</evidence>
<feature type="domain" description="Ketosynthase family 3 (KS3)" evidence="9">
    <location>
        <begin position="39"/>
        <end position="462"/>
    </location>
</feature>
<dbReference type="OrthoDB" id="5334845at2759"/>
<dbReference type="InterPro" id="IPR016036">
    <property type="entry name" value="Malonyl_transacylase_ACP-bd"/>
</dbReference>
<dbReference type="InterPro" id="IPR050091">
    <property type="entry name" value="PKS_NRPS_Biosynth_Enz"/>
</dbReference>
<keyword evidence="1" id="KW-0596">Phosphopantetheine</keyword>
<dbReference type="Pfam" id="PF21089">
    <property type="entry name" value="PKS_DH_N"/>
    <property type="match status" value="1"/>
</dbReference>
<reference evidence="11 12" key="1">
    <citation type="journal article" date="2016" name="Nat. Commun.">
        <title>Ectomycorrhizal ecology is imprinted in the genome of the dominant symbiotic fungus Cenococcum geophilum.</title>
        <authorList>
            <consortium name="DOE Joint Genome Institute"/>
            <person name="Peter M."/>
            <person name="Kohler A."/>
            <person name="Ohm R.A."/>
            <person name="Kuo A."/>
            <person name="Krutzmann J."/>
            <person name="Morin E."/>
            <person name="Arend M."/>
            <person name="Barry K.W."/>
            <person name="Binder M."/>
            <person name="Choi C."/>
            <person name="Clum A."/>
            <person name="Copeland A."/>
            <person name="Grisel N."/>
            <person name="Haridas S."/>
            <person name="Kipfer T."/>
            <person name="LaButti K."/>
            <person name="Lindquist E."/>
            <person name="Lipzen A."/>
            <person name="Maire R."/>
            <person name="Meier B."/>
            <person name="Mihaltcheva S."/>
            <person name="Molinier V."/>
            <person name="Murat C."/>
            <person name="Poggeler S."/>
            <person name="Quandt C.A."/>
            <person name="Sperisen C."/>
            <person name="Tritt A."/>
            <person name="Tisserant E."/>
            <person name="Crous P.W."/>
            <person name="Henrissat B."/>
            <person name="Nehls U."/>
            <person name="Egli S."/>
            <person name="Spatafora J.W."/>
            <person name="Grigoriev I.V."/>
            <person name="Martin F.M."/>
        </authorList>
    </citation>
    <scope>NUCLEOTIDE SEQUENCE [LARGE SCALE GENOMIC DNA]</scope>
    <source>
        <strain evidence="11 12">CBS 459.81</strain>
    </source>
</reference>